<accession>A0A9W6B338</accession>
<dbReference type="InterPro" id="IPR017926">
    <property type="entry name" value="GATASE"/>
</dbReference>
<dbReference type="EMBL" id="BRPL01000002">
    <property type="protein sequence ID" value="GLB47355.1"/>
    <property type="molecule type" value="Genomic_DNA"/>
</dbReference>
<dbReference type="SUPFAM" id="SSF52317">
    <property type="entry name" value="Class I glutamine amidotransferase-like"/>
    <property type="match status" value="1"/>
</dbReference>
<sequence length="227" mass="25451">MKMIVVQHNDVEGPGLIKNWAIKHHYDLDIKRPDQGDSLAEIRPDQFDFLLILGGNQSANDPLKWLQDERNLIKRTAKAGLPIYGACLGGQEISKAFGGMVVHSTAKEIGWLPVKNVSGDSNIPDQMTVFHWHGEDFTLPANAKLLFSTKVDDKQGFMLGDHIVALQFHLEMTPEEVKKLTDFDADFIKESDAPNAIQQTAEEMNAKEIPSDNEKVLDYLLDQITKN</sequence>
<dbReference type="PANTHER" id="PTHR42695:SF5">
    <property type="entry name" value="GLUTAMINE AMIDOTRANSFERASE YLR126C-RELATED"/>
    <property type="match status" value="1"/>
</dbReference>
<proteinExistence type="predicted"/>
<reference evidence="2" key="2">
    <citation type="journal article" date="2023" name="PLoS ONE">
        <title>Philodulcilactobacillus myokoensis gen. nov., sp. nov., a fructophilic, acidophilic, and agar-phobic lactic acid bacterium isolated from fermented vegetable extracts.</title>
        <authorList>
            <person name="Kouya T."/>
            <person name="Ishiyama Y."/>
            <person name="Ohashi S."/>
            <person name="Kumakubo R."/>
            <person name="Yamazaki T."/>
            <person name="Otaki T."/>
        </authorList>
    </citation>
    <scope>NUCLEOTIDE SEQUENCE</scope>
    <source>
        <strain evidence="2">WR16-4</strain>
    </source>
</reference>
<protein>
    <submittedName>
        <fullName evidence="2">Glutamine amidotransferase</fullName>
    </submittedName>
</protein>
<dbReference type="Proteomes" id="UP001144204">
    <property type="component" value="Unassembled WGS sequence"/>
</dbReference>
<name>A0A9W6B338_9LACO</name>
<dbReference type="PANTHER" id="PTHR42695">
    <property type="entry name" value="GLUTAMINE AMIDOTRANSFERASE YLR126C-RELATED"/>
    <property type="match status" value="1"/>
</dbReference>
<dbReference type="Gene3D" id="3.40.50.880">
    <property type="match status" value="1"/>
</dbReference>
<gene>
    <name evidence="2" type="primary">guaA_2</name>
    <name evidence="2" type="ORF">WR164_13340</name>
</gene>
<evidence type="ECO:0000313" key="3">
    <source>
        <dbReference type="Proteomes" id="UP001144204"/>
    </source>
</evidence>
<dbReference type="PROSITE" id="PS51273">
    <property type="entry name" value="GATASE_TYPE_1"/>
    <property type="match status" value="1"/>
</dbReference>
<dbReference type="AlphaFoldDB" id="A0A9W6B338"/>
<dbReference type="InterPro" id="IPR029062">
    <property type="entry name" value="Class_I_gatase-like"/>
</dbReference>
<dbReference type="GO" id="GO:0005829">
    <property type="term" value="C:cytosol"/>
    <property type="evidence" value="ECO:0007669"/>
    <property type="project" value="TreeGrafter"/>
</dbReference>
<feature type="domain" description="Glutamine amidotransferase" evidence="1">
    <location>
        <begin position="27"/>
        <end position="177"/>
    </location>
</feature>
<dbReference type="InterPro" id="IPR044992">
    <property type="entry name" value="ChyE-like"/>
</dbReference>
<reference evidence="2" key="1">
    <citation type="submission" date="2022-07" db="EMBL/GenBank/DDBJ databases">
        <authorList>
            <person name="Kouya T."/>
            <person name="Ishiyama Y."/>
        </authorList>
    </citation>
    <scope>NUCLEOTIDE SEQUENCE</scope>
    <source>
        <strain evidence="2">WR16-4</strain>
    </source>
</reference>
<dbReference type="RefSeq" id="WP_286136819.1">
    <property type="nucleotide sequence ID" value="NZ_BRPL01000002.1"/>
</dbReference>
<evidence type="ECO:0000259" key="1">
    <source>
        <dbReference type="Pfam" id="PF00117"/>
    </source>
</evidence>
<dbReference type="CDD" id="cd01741">
    <property type="entry name" value="GATase1_1"/>
    <property type="match status" value="1"/>
</dbReference>
<evidence type="ECO:0000313" key="2">
    <source>
        <dbReference type="EMBL" id="GLB47355.1"/>
    </source>
</evidence>
<keyword evidence="2" id="KW-0315">Glutamine amidotransferase</keyword>
<organism evidence="2 3">
    <name type="scientific">Philodulcilactobacillus myokoensis</name>
    <dbReference type="NCBI Taxonomy" id="2929573"/>
    <lineage>
        <taxon>Bacteria</taxon>
        <taxon>Bacillati</taxon>
        <taxon>Bacillota</taxon>
        <taxon>Bacilli</taxon>
        <taxon>Lactobacillales</taxon>
        <taxon>Lactobacillaceae</taxon>
        <taxon>Philodulcilactobacillus</taxon>
    </lineage>
</organism>
<keyword evidence="3" id="KW-1185">Reference proteome</keyword>
<dbReference type="Pfam" id="PF00117">
    <property type="entry name" value="GATase"/>
    <property type="match status" value="1"/>
</dbReference>
<comment type="caution">
    <text evidence="2">The sequence shown here is derived from an EMBL/GenBank/DDBJ whole genome shotgun (WGS) entry which is preliminary data.</text>
</comment>